<dbReference type="Proteomes" id="UP000289886">
    <property type="component" value="Unassembled WGS sequence"/>
</dbReference>
<evidence type="ECO:0000256" key="3">
    <source>
        <dbReference type="ARBA" id="ARBA00022677"/>
    </source>
</evidence>
<dbReference type="Pfam" id="PF03036">
    <property type="entry name" value="Perilipin"/>
    <property type="match status" value="1"/>
</dbReference>
<evidence type="ECO:0000313" key="4">
    <source>
        <dbReference type="EMBL" id="RXM91902.1"/>
    </source>
</evidence>
<dbReference type="GO" id="GO:0005811">
    <property type="term" value="C:lipid droplet"/>
    <property type="evidence" value="ECO:0007669"/>
    <property type="project" value="UniProtKB-SubCell"/>
</dbReference>
<sequence length="164" mass="17492">MTAVIAVNSLACKGLDCLEDKIPALQYPPEKLASGIAEVVTNTVTTAKNGITSPIASTSDRALHLAASGYERTANMVTGTIDYILNTRPAKLAAEGMDSALTTTEKLVNYILPESQEEQGNGKQNLTACWYCMECGSEHKASCNMKLTLYCTLSVGVNTRLPVT</sequence>
<evidence type="ECO:0000256" key="1">
    <source>
        <dbReference type="ARBA" id="ARBA00004502"/>
    </source>
</evidence>
<keyword evidence="5" id="KW-1185">Reference proteome</keyword>
<comment type="caution">
    <text evidence="4">The sequence shown here is derived from an EMBL/GenBank/DDBJ whole genome shotgun (WGS) entry which is preliminary data.</text>
</comment>
<dbReference type="PANTHER" id="PTHR47138:SF1">
    <property type="entry name" value="PERILIPIN-1"/>
    <property type="match status" value="1"/>
</dbReference>
<accession>A0A444UUQ7</accession>
<evidence type="ECO:0000256" key="2">
    <source>
        <dbReference type="ARBA" id="ARBA00006311"/>
    </source>
</evidence>
<dbReference type="InterPro" id="IPR042998">
    <property type="entry name" value="PLIN1"/>
</dbReference>
<proteinExistence type="inferred from homology"/>
<organism evidence="4 5">
    <name type="scientific">Acipenser ruthenus</name>
    <name type="common">Sterlet sturgeon</name>
    <dbReference type="NCBI Taxonomy" id="7906"/>
    <lineage>
        <taxon>Eukaryota</taxon>
        <taxon>Metazoa</taxon>
        <taxon>Chordata</taxon>
        <taxon>Craniata</taxon>
        <taxon>Vertebrata</taxon>
        <taxon>Euteleostomi</taxon>
        <taxon>Actinopterygii</taxon>
        <taxon>Chondrostei</taxon>
        <taxon>Acipenseriformes</taxon>
        <taxon>Acipenseridae</taxon>
        <taxon>Acipenser</taxon>
    </lineage>
</organism>
<dbReference type="AlphaFoldDB" id="A0A444UUQ7"/>
<dbReference type="PANTHER" id="PTHR47138">
    <property type="entry name" value="PERILIPIN-1"/>
    <property type="match status" value="1"/>
</dbReference>
<comment type="similarity">
    <text evidence="2">Belongs to the perilipin family.</text>
</comment>
<keyword evidence="3" id="KW-0551">Lipid droplet</keyword>
<gene>
    <name evidence="4" type="ORF">EOD39_20694</name>
</gene>
<dbReference type="EMBL" id="SCEB01007443">
    <property type="protein sequence ID" value="RXM91902.1"/>
    <property type="molecule type" value="Genomic_DNA"/>
</dbReference>
<name>A0A444UUQ7_ACIRT</name>
<comment type="subcellular location">
    <subcellularLocation>
        <location evidence="1">Lipid droplet</location>
    </subcellularLocation>
</comment>
<dbReference type="GO" id="GO:0006629">
    <property type="term" value="P:lipid metabolic process"/>
    <property type="evidence" value="ECO:0007669"/>
    <property type="project" value="InterPro"/>
</dbReference>
<reference evidence="4 5" key="1">
    <citation type="submission" date="2019-01" db="EMBL/GenBank/DDBJ databases">
        <title>Draft Genome and Complete Hox-Cluster Characterization of the Sterlet Sturgeon (Acipenser ruthenus).</title>
        <authorList>
            <person name="Wei Q."/>
        </authorList>
    </citation>
    <scope>NUCLEOTIDE SEQUENCE [LARGE SCALE GENOMIC DNA]</scope>
    <source>
        <strain evidence="4">WHYD16114868_AA</strain>
        <tissue evidence="4">Blood</tissue>
    </source>
</reference>
<protein>
    <submittedName>
        <fullName evidence="4">Perilipin-1</fullName>
    </submittedName>
</protein>
<evidence type="ECO:0000313" key="5">
    <source>
        <dbReference type="Proteomes" id="UP000289886"/>
    </source>
</evidence>
<dbReference type="InterPro" id="IPR004279">
    <property type="entry name" value="Perilipin"/>
</dbReference>